<dbReference type="Pfam" id="PF00448">
    <property type="entry name" value="SRP54"/>
    <property type="match status" value="1"/>
</dbReference>
<evidence type="ECO:0000256" key="3">
    <source>
        <dbReference type="ARBA" id="ARBA00022741"/>
    </source>
</evidence>
<evidence type="ECO:0000313" key="14">
    <source>
        <dbReference type="Proteomes" id="UP000504724"/>
    </source>
</evidence>
<dbReference type="RefSeq" id="WP_173283948.1">
    <property type="nucleotide sequence ID" value="NZ_CP054020.1"/>
</dbReference>
<evidence type="ECO:0000256" key="6">
    <source>
        <dbReference type="ARBA" id="ARBA00023136"/>
    </source>
</evidence>
<evidence type="ECO:0000256" key="1">
    <source>
        <dbReference type="ARBA" id="ARBA00022475"/>
    </source>
</evidence>
<dbReference type="InterPro" id="IPR036225">
    <property type="entry name" value="SRP/SRP_N"/>
</dbReference>
<feature type="compositionally biased region" description="Low complexity" evidence="11">
    <location>
        <begin position="84"/>
        <end position="109"/>
    </location>
</feature>
<dbReference type="FunFam" id="3.40.50.300:FF:000053">
    <property type="entry name" value="Signal recognition particle receptor FtsY"/>
    <property type="match status" value="1"/>
</dbReference>
<keyword evidence="6 10" id="KW-0472">Membrane</keyword>
<keyword evidence="7 10" id="KW-0675">Receptor</keyword>
<dbReference type="SMART" id="SM00382">
    <property type="entry name" value="AAA"/>
    <property type="match status" value="1"/>
</dbReference>
<comment type="subcellular location">
    <subcellularLocation>
        <location evidence="10">Cell membrane</location>
        <topology evidence="10">Peripheral membrane protein</topology>
        <orientation evidence="10">Cytoplasmic side</orientation>
    </subcellularLocation>
    <subcellularLocation>
        <location evidence="10">Cytoplasm</location>
    </subcellularLocation>
</comment>
<evidence type="ECO:0000256" key="5">
    <source>
        <dbReference type="ARBA" id="ARBA00023134"/>
    </source>
</evidence>
<feature type="binding site" evidence="10">
    <location>
        <begin position="228"/>
        <end position="235"/>
    </location>
    <ligand>
        <name>GTP</name>
        <dbReference type="ChEBI" id="CHEBI:37565"/>
    </ligand>
</feature>
<dbReference type="GO" id="GO:0005737">
    <property type="term" value="C:cytoplasm"/>
    <property type="evidence" value="ECO:0007669"/>
    <property type="project" value="UniProtKB-SubCell"/>
</dbReference>
<keyword evidence="4 10" id="KW-0378">Hydrolase</keyword>
<dbReference type="Pfam" id="PF02881">
    <property type="entry name" value="SRP54_N"/>
    <property type="match status" value="1"/>
</dbReference>
<evidence type="ECO:0000256" key="10">
    <source>
        <dbReference type="HAMAP-Rule" id="MF_00920"/>
    </source>
</evidence>
<comment type="similarity">
    <text evidence="10">Belongs to the GTP-binding SRP family. FtsY subfamily.</text>
</comment>
<dbReference type="Gene3D" id="3.40.50.300">
    <property type="entry name" value="P-loop containing nucleotide triphosphate hydrolases"/>
    <property type="match status" value="1"/>
</dbReference>
<dbReference type="InterPro" id="IPR004390">
    <property type="entry name" value="SR_rcpt_FtsY"/>
</dbReference>
<dbReference type="PANTHER" id="PTHR43134:SF1">
    <property type="entry name" value="SIGNAL RECOGNITION PARTICLE RECEPTOR SUBUNIT ALPHA"/>
    <property type="match status" value="1"/>
</dbReference>
<evidence type="ECO:0000256" key="11">
    <source>
        <dbReference type="SAM" id="MobiDB-lite"/>
    </source>
</evidence>
<gene>
    <name evidence="10 13" type="primary">ftsY</name>
    <name evidence="13" type="ORF">HQN79_01565</name>
</gene>
<dbReference type="SUPFAM" id="SSF47364">
    <property type="entry name" value="Domain of the SRP/SRP receptor G-proteins"/>
    <property type="match status" value="1"/>
</dbReference>
<dbReference type="KEGG" id="txa:HQN79_01565"/>
<name>A0A7D4NPZ2_9GAMM</name>
<dbReference type="GO" id="GO:0003924">
    <property type="term" value="F:GTPase activity"/>
    <property type="evidence" value="ECO:0007669"/>
    <property type="project" value="UniProtKB-UniRule"/>
</dbReference>
<dbReference type="Gene3D" id="1.20.120.140">
    <property type="entry name" value="Signal recognition particle SRP54, nucleotide-binding domain"/>
    <property type="match status" value="1"/>
</dbReference>
<sequence>MFSFFRKKKQTHETEENNDSNALNEIPAEEAQPAPEQAREEVQEEAPAASDAIREEAAEVVQKTESPSAETVLAAETKPDESPAETTIPENTPETEPKQPTQAATAAAEEPQKKKGLFARLKDGLSKTRKSFTDSLSSLILGKKEIDADLLDDLEMILLTADVGIDATDRIIQNLTDQVSRKELKDPQALIDALKTQLQEIIDPMSRPLEIDDFLKANDGPYIILMVGINGVGKTTTIGKLAKKFQMEGKSVMLAAGDTFRAAAVEQLQTWGERNNVPVIAQKTGADSAAVIFDAVQSAKAKNIDVLIADTAGRLHTQSNLMEELKKVKRVIGKVDATAPHEVMLVIDAGTGQNALNQTKQFHEAVQVSGITLTKLDGTAKGGIVYALAEQSHIPIRFIGVGEKIDDLRPFDSKDFTEALFDQK</sequence>
<keyword evidence="14" id="KW-1185">Reference proteome</keyword>
<dbReference type="FunFam" id="1.20.120.140:FF:000002">
    <property type="entry name" value="Signal recognition particle receptor FtsY"/>
    <property type="match status" value="1"/>
</dbReference>
<protein>
    <recommendedName>
        <fullName evidence="10">Signal recognition particle receptor FtsY</fullName>
        <shortName evidence="10">SRP receptor</shortName>
        <ecNumber evidence="10">3.6.5.4</ecNumber>
    </recommendedName>
</protein>
<keyword evidence="2 10" id="KW-0963">Cytoplasm</keyword>
<dbReference type="HAMAP" id="MF_00920">
    <property type="entry name" value="FtsY"/>
    <property type="match status" value="1"/>
</dbReference>
<dbReference type="InterPro" id="IPR003593">
    <property type="entry name" value="AAA+_ATPase"/>
</dbReference>
<keyword evidence="1 10" id="KW-1003">Cell membrane</keyword>
<dbReference type="InterPro" id="IPR042101">
    <property type="entry name" value="SRP54_N_sf"/>
</dbReference>
<dbReference type="EC" id="3.6.5.4" evidence="10"/>
<dbReference type="Proteomes" id="UP000504724">
    <property type="component" value="Chromosome"/>
</dbReference>
<dbReference type="CDD" id="cd17874">
    <property type="entry name" value="FtsY"/>
    <property type="match status" value="1"/>
</dbReference>
<dbReference type="PANTHER" id="PTHR43134">
    <property type="entry name" value="SIGNAL RECOGNITION PARTICLE RECEPTOR SUBUNIT ALPHA"/>
    <property type="match status" value="1"/>
</dbReference>
<comment type="subunit">
    <text evidence="10">Part of the signal recognition particle protein translocation system, which is composed of SRP and FtsY. SRP is a ribonucleoprotein composed of Ffh and a 4.5S RNA molecule.</text>
</comment>
<evidence type="ECO:0000256" key="9">
    <source>
        <dbReference type="ARBA" id="ARBA00053570"/>
    </source>
</evidence>
<proteinExistence type="inferred from homology"/>
<keyword evidence="5 10" id="KW-0342">GTP-binding</keyword>
<feature type="binding site" evidence="10">
    <location>
        <begin position="374"/>
        <end position="377"/>
    </location>
    <ligand>
        <name>GTP</name>
        <dbReference type="ChEBI" id="CHEBI:37565"/>
    </ligand>
</feature>
<dbReference type="GO" id="GO:0005047">
    <property type="term" value="F:signal recognition particle binding"/>
    <property type="evidence" value="ECO:0007669"/>
    <property type="project" value="TreeGrafter"/>
</dbReference>
<evidence type="ECO:0000259" key="12">
    <source>
        <dbReference type="PROSITE" id="PS00300"/>
    </source>
</evidence>
<organism evidence="13 14">
    <name type="scientific">Thiomicrorhabdus xiamenensis</name>
    <dbReference type="NCBI Taxonomy" id="2739063"/>
    <lineage>
        <taxon>Bacteria</taxon>
        <taxon>Pseudomonadati</taxon>
        <taxon>Pseudomonadota</taxon>
        <taxon>Gammaproteobacteria</taxon>
        <taxon>Thiotrichales</taxon>
        <taxon>Piscirickettsiaceae</taxon>
        <taxon>Thiomicrorhabdus</taxon>
    </lineage>
</organism>
<dbReference type="SMART" id="SM00962">
    <property type="entry name" value="SRP54"/>
    <property type="match status" value="1"/>
</dbReference>
<dbReference type="SUPFAM" id="SSF52540">
    <property type="entry name" value="P-loop containing nucleoside triphosphate hydrolases"/>
    <property type="match status" value="1"/>
</dbReference>
<evidence type="ECO:0000256" key="2">
    <source>
        <dbReference type="ARBA" id="ARBA00022490"/>
    </source>
</evidence>
<dbReference type="NCBIfam" id="TIGR00064">
    <property type="entry name" value="ftsY"/>
    <property type="match status" value="1"/>
</dbReference>
<evidence type="ECO:0000313" key="13">
    <source>
        <dbReference type="EMBL" id="QKI88352.1"/>
    </source>
</evidence>
<evidence type="ECO:0000256" key="4">
    <source>
        <dbReference type="ARBA" id="ARBA00022801"/>
    </source>
</evidence>
<dbReference type="GO" id="GO:0005886">
    <property type="term" value="C:plasma membrane"/>
    <property type="evidence" value="ECO:0007669"/>
    <property type="project" value="UniProtKB-SubCell"/>
</dbReference>
<dbReference type="GO" id="GO:0005525">
    <property type="term" value="F:GTP binding"/>
    <property type="evidence" value="ECO:0007669"/>
    <property type="project" value="UniProtKB-UniRule"/>
</dbReference>
<dbReference type="SMART" id="SM00963">
    <property type="entry name" value="SRP54_N"/>
    <property type="match status" value="1"/>
</dbReference>
<dbReference type="AlphaFoldDB" id="A0A7D4NPZ2"/>
<feature type="region of interest" description="Disordered" evidence="11">
    <location>
        <begin position="1"/>
        <end position="116"/>
    </location>
</feature>
<feature type="domain" description="SRP54-type proteins GTP-binding" evidence="12">
    <location>
        <begin position="395"/>
        <end position="408"/>
    </location>
</feature>
<comment type="function">
    <text evidence="9 10">Involved in targeting and insertion of nascent membrane proteins into the cytoplasmic membrane. Acts as a receptor for the complex formed by the signal recognition particle (SRP) and the ribosome-nascent chain (RNC). Interaction with SRP-RNC leads to the transfer of the RNC complex to the Sec translocase for insertion into the membrane, the hydrolysis of GTP by both Ffh and FtsY, and the dissociation of the SRP-FtsY complex into the individual components.</text>
</comment>
<dbReference type="InterPro" id="IPR000897">
    <property type="entry name" value="SRP54_GTPase_dom"/>
</dbReference>
<keyword evidence="3 10" id="KW-0547">Nucleotide-binding</keyword>
<comment type="catalytic activity">
    <reaction evidence="8 10">
        <text>GTP + H2O = GDP + phosphate + H(+)</text>
        <dbReference type="Rhea" id="RHEA:19669"/>
        <dbReference type="ChEBI" id="CHEBI:15377"/>
        <dbReference type="ChEBI" id="CHEBI:15378"/>
        <dbReference type="ChEBI" id="CHEBI:37565"/>
        <dbReference type="ChEBI" id="CHEBI:43474"/>
        <dbReference type="ChEBI" id="CHEBI:58189"/>
        <dbReference type="EC" id="3.6.5.4"/>
    </reaction>
</comment>
<evidence type="ECO:0000256" key="8">
    <source>
        <dbReference type="ARBA" id="ARBA00048027"/>
    </source>
</evidence>
<feature type="binding site" evidence="10">
    <location>
        <begin position="310"/>
        <end position="314"/>
    </location>
    <ligand>
        <name>GTP</name>
        <dbReference type="ChEBI" id="CHEBI:37565"/>
    </ligand>
</feature>
<feature type="compositionally biased region" description="Basic residues" evidence="11">
    <location>
        <begin position="1"/>
        <end position="10"/>
    </location>
</feature>
<dbReference type="GO" id="GO:0006614">
    <property type="term" value="P:SRP-dependent cotranslational protein targeting to membrane"/>
    <property type="evidence" value="ECO:0007669"/>
    <property type="project" value="InterPro"/>
</dbReference>
<dbReference type="InterPro" id="IPR027417">
    <property type="entry name" value="P-loop_NTPase"/>
</dbReference>
<dbReference type="InterPro" id="IPR013822">
    <property type="entry name" value="Signal_recog_particl_SRP54_hlx"/>
</dbReference>
<accession>A0A7D4NPZ2</accession>
<dbReference type="PROSITE" id="PS00300">
    <property type="entry name" value="SRP54"/>
    <property type="match status" value="1"/>
</dbReference>
<evidence type="ECO:0000256" key="7">
    <source>
        <dbReference type="ARBA" id="ARBA00023170"/>
    </source>
</evidence>
<dbReference type="EMBL" id="CP054020">
    <property type="protein sequence ID" value="QKI88352.1"/>
    <property type="molecule type" value="Genomic_DNA"/>
</dbReference>
<reference evidence="13 14" key="1">
    <citation type="submission" date="2020-05" db="EMBL/GenBank/DDBJ databases">
        <title>Thiomicrorhabdus sediminis sp.nov. and Thiomicrorhabdus xiamenensis sp.nov., novel sulfur-oxidizing bacteria isolated from coastal sediment.</title>
        <authorList>
            <person name="Liu X."/>
        </authorList>
    </citation>
    <scope>NUCLEOTIDE SEQUENCE [LARGE SCALE GENOMIC DNA]</scope>
    <source>
        <strain evidence="13 14">G2</strain>
    </source>
</reference>